<dbReference type="PANTHER" id="PTHR43591:SF96">
    <property type="entry name" value="PUTATIVE-RELATED"/>
    <property type="match status" value="1"/>
</dbReference>
<dbReference type="Proteomes" id="UP000664521">
    <property type="component" value="Unassembled WGS sequence"/>
</dbReference>
<dbReference type="PANTHER" id="PTHR43591">
    <property type="entry name" value="METHYLTRANSFERASE"/>
    <property type="match status" value="1"/>
</dbReference>
<evidence type="ECO:0000313" key="4">
    <source>
        <dbReference type="Proteomes" id="UP000664521"/>
    </source>
</evidence>
<name>A0A8H3G4K5_9LECA</name>
<feature type="domain" description="Methyltransferase" evidence="2">
    <location>
        <begin position="45"/>
        <end position="139"/>
    </location>
</feature>
<dbReference type="InterPro" id="IPR029063">
    <property type="entry name" value="SAM-dependent_MTases_sf"/>
</dbReference>
<dbReference type="EMBL" id="CAJPDS010000065">
    <property type="protein sequence ID" value="CAF9932916.1"/>
    <property type="molecule type" value="Genomic_DNA"/>
</dbReference>
<reference evidence="3" key="1">
    <citation type="submission" date="2021-03" db="EMBL/GenBank/DDBJ databases">
        <authorList>
            <person name="Tagirdzhanova G."/>
        </authorList>
    </citation>
    <scope>NUCLEOTIDE SEQUENCE</scope>
</reference>
<dbReference type="AlphaFoldDB" id="A0A8H3G4K5"/>
<evidence type="ECO:0000313" key="3">
    <source>
        <dbReference type="EMBL" id="CAF9932916.1"/>
    </source>
</evidence>
<dbReference type="InterPro" id="IPR041698">
    <property type="entry name" value="Methyltransf_25"/>
</dbReference>
<sequence>MSADYGLGRGYSASIRLNLQHFLWKQQLGYNLHPRIPTGSPGLKIADVATGTGAWLFDVALSLPNAQVDGFDISFGQLPSLNGLPQNVSCKILDAFGEIPVEFRGHYDIVHSRMLSLAIKSGNPTPLFKNLLSMLRPGGWIQYGDCDHPTMYLQRKEAEKPSAIAWELYSKGYAMMMEQYPQQWTAHLDKYLLAAGASDVQMWRYPIETPFAHKAFTDNQLAAFHEMSYHITPTAGVDPEGFRDLLGEVSRIYPKGADIYYCPAVCIGMKPLVAEAEPQLEEVRPCREGTMSGLTESDNWDVIDGDDETLETE</sequence>
<dbReference type="CDD" id="cd02440">
    <property type="entry name" value="AdoMet_MTases"/>
    <property type="match status" value="1"/>
</dbReference>
<feature type="region of interest" description="Disordered" evidence="1">
    <location>
        <begin position="288"/>
        <end position="313"/>
    </location>
</feature>
<gene>
    <name evidence="3" type="ORF">HETSPECPRED_008485</name>
</gene>
<protein>
    <recommendedName>
        <fullName evidence="2">Methyltransferase domain-containing protein</fullName>
    </recommendedName>
</protein>
<dbReference type="SUPFAM" id="SSF53335">
    <property type="entry name" value="S-adenosyl-L-methionine-dependent methyltransferases"/>
    <property type="match status" value="1"/>
</dbReference>
<feature type="compositionally biased region" description="Acidic residues" evidence="1">
    <location>
        <begin position="298"/>
        <end position="313"/>
    </location>
</feature>
<dbReference type="Gene3D" id="3.40.50.150">
    <property type="entry name" value="Vaccinia Virus protein VP39"/>
    <property type="match status" value="1"/>
</dbReference>
<dbReference type="Pfam" id="PF13649">
    <property type="entry name" value="Methyltransf_25"/>
    <property type="match status" value="1"/>
</dbReference>
<evidence type="ECO:0000259" key="2">
    <source>
        <dbReference type="Pfam" id="PF13649"/>
    </source>
</evidence>
<accession>A0A8H3G4K5</accession>
<comment type="caution">
    <text evidence="3">The sequence shown here is derived from an EMBL/GenBank/DDBJ whole genome shotgun (WGS) entry which is preliminary data.</text>
</comment>
<keyword evidence="4" id="KW-1185">Reference proteome</keyword>
<dbReference type="OrthoDB" id="184880at2759"/>
<proteinExistence type="predicted"/>
<organism evidence="3 4">
    <name type="scientific">Heterodermia speciosa</name>
    <dbReference type="NCBI Taxonomy" id="116794"/>
    <lineage>
        <taxon>Eukaryota</taxon>
        <taxon>Fungi</taxon>
        <taxon>Dikarya</taxon>
        <taxon>Ascomycota</taxon>
        <taxon>Pezizomycotina</taxon>
        <taxon>Lecanoromycetes</taxon>
        <taxon>OSLEUM clade</taxon>
        <taxon>Lecanoromycetidae</taxon>
        <taxon>Caliciales</taxon>
        <taxon>Physciaceae</taxon>
        <taxon>Heterodermia</taxon>
    </lineage>
</organism>
<evidence type="ECO:0000256" key="1">
    <source>
        <dbReference type="SAM" id="MobiDB-lite"/>
    </source>
</evidence>